<dbReference type="RefSeq" id="WP_008425027.1">
    <property type="nucleotide sequence ID" value="NZ_AOIA01000128.1"/>
</dbReference>
<feature type="region of interest" description="Disordered" evidence="1">
    <location>
        <begin position="82"/>
        <end position="115"/>
    </location>
</feature>
<name>L9X1N3_9EURY</name>
<proteinExistence type="predicted"/>
<keyword evidence="3" id="KW-1185">Reference proteome</keyword>
<organism evidence="2 3">
    <name type="scientific">Natronococcus jeotgali DSM 18795</name>
    <dbReference type="NCBI Taxonomy" id="1227498"/>
    <lineage>
        <taxon>Archaea</taxon>
        <taxon>Methanobacteriati</taxon>
        <taxon>Methanobacteriota</taxon>
        <taxon>Stenosarchaea group</taxon>
        <taxon>Halobacteria</taxon>
        <taxon>Halobacteriales</taxon>
        <taxon>Natrialbaceae</taxon>
        <taxon>Natronococcus</taxon>
    </lineage>
</organism>
<evidence type="ECO:0000313" key="3">
    <source>
        <dbReference type="Proteomes" id="UP000011531"/>
    </source>
</evidence>
<dbReference type="STRING" id="1227498.C492_15456"/>
<evidence type="ECO:0000256" key="1">
    <source>
        <dbReference type="SAM" id="MobiDB-lite"/>
    </source>
</evidence>
<gene>
    <name evidence="2" type="ORF">C492_15456</name>
</gene>
<comment type="caution">
    <text evidence="2">The sequence shown here is derived from an EMBL/GenBank/DDBJ whole genome shotgun (WGS) entry which is preliminary data.</text>
</comment>
<dbReference type="InterPro" id="IPR057175">
    <property type="entry name" value="DUF7853"/>
</dbReference>
<accession>L9X1N3</accession>
<reference evidence="2 3" key="1">
    <citation type="journal article" date="2014" name="PLoS Genet.">
        <title>Phylogenetically driven sequencing of extremely halophilic archaea reveals strategies for static and dynamic osmo-response.</title>
        <authorList>
            <person name="Becker E.A."/>
            <person name="Seitzer P.M."/>
            <person name="Tritt A."/>
            <person name="Larsen D."/>
            <person name="Krusor M."/>
            <person name="Yao A.I."/>
            <person name="Wu D."/>
            <person name="Madern D."/>
            <person name="Eisen J.A."/>
            <person name="Darling A.E."/>
            <person name="Facciotti M.T."/>
        </authorList>
    </citation>
    <scope>NUCLEOTIDE SEQUENCE [LARGE SCALE GENOMIC DNA]</scope>
    <source>
        <strain evidence="2 3">DSM 18795</strain>
    </source>
</reference>
<feature type="compositionally biased region" description="Basic and acidic residues" evidence="1">
    <location>
        <begin position="83"/>
        <end position="98"/>
    </location>
</feature>
<protein>
    <submittedName>
        <fullName evidence="2">Uncharacterized protein</fullName>
    </submittedName>
</protein>
<dbReference type="Proteomes" id="UP000011531">
    <property type="component" value="Unassembled WGS sequence"/>
</dbReference>
<dbReference type="AlphaFoldDB" id="L9X1N3"/>
<dbReference type="Pfam" id="PF25251">
    <property type="entry name" value="DUF7853"/>
    <property type="match status" value="1"/>
</dbReference>
<evidence type="ECO:0000313" key="2">
    <source>
        <dbReference type="EMBL" id="ELY55684.1"/>
    </source>
</evidence>
<sequence>MTAATEREEATLELSRAQRWVLHHVLLDRIELEAAAPAATEPLSPAARRAFEKLDDGCTRFTRRERRRLRDEVCRYAAATATPERDRPVAQRVGEKLRRSLPASVADRTRVAGRD</sequence>
<dbReference type="EMBL" id="AOIA01000128">
    <property type="protein sequence ID" value="ELY55684.1"/>
    <property type="molecule type" value="Genomic_DNA"/>
</dbReference>